<dbReference type="RefSeq" id="WP_290312557.1">
    <property type="nucleotide sequence ID" value="NZ_JAUFQC010000004.1"/>
</dbReference>
<dbReference type="EMBL" id="JAUFQC010000004">
    <property type="protein sequence ID" value="MDN3610993.1"/>
    <property type="molecule type" value="Genomic_DNA"/>
</dbReference>
<name>A0ABT8BWG2_9VIBR</name>
<accession>A0ABT8BWG2</accession>
<sequence length="157" mass="17219">MINAQTLPYPKPLSAIQKTSRSLIVNFLSRLSFGALTLIESYQEEPSKRVMEFGQTGGLHAVIDVKDPDFYVRLLKGGSISAGEAYMDGWWDSPDLTTVIEVMALNLKTMDAMAKRNSLLARYPINGATGLIAIPKSKRKPISVPITISVMISTALF</sequence>
<reference evidence="2" key="1">
    <citation type="journal article" date="2019" name="Int. J. Syst. Evol. Microbiol.">
        <title>The Global Catalogue of Microorganisms (GCM) 10K type strain sequencing project: providing services to taxonomists for standard genome sequencing and annotation.</title>
        <authorList>
            <consortium name="The Broad Institute Genomics Platform"/>
            <consortium name="The Broad Institute Genome Sequencing Center for Infectious Disease"/>
            <person name="Wu L."/>
            <person name="Ma J."/>
        </authorList>
    </citation>
    <scope>NUCLEOTIDE SEQUENCE [LARGE SCALE GENOMIC DNA]</scope>
    <source>
        <strain evidence="2">CECT 7398</strain>
    </source>
</reference>
<gene>
    <name evidence="1" type="ORF">QWZ16_15015</name>
</gene>
<dbReference type="InterPro" id="IPR029063">
    <property type="entry name" value="SAM-dependent_MTases_sf"/>
</dbReference>
<evidence type="ECO:0008006" key="3">
    <source>
        <dbReference type="Google" id="ProtNLM"/>
    </source>
</evidence>
<protein>
    <recommendedName>
        <fullName evidence="3">Cyclopropane-fatty-acyl-phospholipid synthase</fullName>
    </recommendedName>
</protein>
<comment type="caution">
    <text evidence="1">The sequence shown here is derived from an EMBL/GenBank/DDBJ whole genome shotgun (WGS) entry which is preliminary data.</text>
</comment>
<dbReference type="Proteomes" id="UP001238540">
    <property type="component" value="Unassembled WGS sequence"/>
</dbReference>
<evidence type="ECO:0000313" key="1">
    <source>
        <dbReference type="EMBL" id="MDN3610993.1"/>
    </source>
</evidence>
<evidence type="ECO:0000313" key="2">
    <source>
        <dbReference type="Proteomes" id="UP001238540"/>
    </source>
</evidence>
<proteinExistence type="predicted"/>
<dbReference type="SUPFAM" id="SSF53335">
    <property type="entry name" value="S-adenosyl-L-methionine-dependent methyltransferases"/>
    <property type="match status" value="1"/>
</dbReference>
<keyword evidence="2" id="KW-1185">Reference proteome</keyword>
<organism evidence="1 2">
    <name type="scientific">Vibrio ostreicida</name>
    <dbReference type="NCBI Taxonomy" id="526588"/>
    <lineage>
        <taxon>Bacteria</taxon>
        <taxon>Pseudomonadati</taxon>
        <taxon>Pseudomonadota</taxon>
        <taxon>Gammaproteobacteria</taxon>
        <taxon>Vibrionales</taxon>
        <taxon>Vibrionaceae</taxon>
        <taxon>Vibrio</taxon>
    </lineage>
</organism>